<comment type="caution">
    <text evidence="2">The sequence shown here is derived from an EMBL/GenBank/DDBJ whole genome shotgun (WGS) entry which is preliminary data.</text>
</comment>
<evidence type="ECO:0000313" key="2">
    <source>
        <dbReference type="EMBL" id="MSU83392.1"/>
    </source>
</evidence>
<reference evidence="2 3" key="1">
    <citation type="submission" date="2019-08" db="EMBL/GenBank/DDBJ databases">
        <title>In-depth cultivation of the pig gut microbiome towards novel bacterial diversity and tailored functional studies.</title>
        <authorList>
            <person name="Wylensek D."/>
            <person name="Hitch T.C.A."/>
            <person name="Clavel T."/>
        </authorList>
    </citation>
    <scope>NUCLEOTIDE SEQUENCE [LARGE SCALE GENOMIC DNA]</scope>
    <source>
        <strain evidence="2 3">BSM-383-APC-4H</strain>
    </source>
</reference>
<dbReference type="AlphaFoldDB" id="A0A6N7Y635"/>
<sequence length="103" mass="11215">METWKMLEEMAQKKNASKNSVAIELILSGSTKRNADDVLAERIAELVADKLTNKLTMQTGSSVSNGAIVSGDGRDEDHDETKSQSDEPELLGEDALDFLDLFG</sequence>
<gene>
    <name evidence="2" type="ORF">FYJ25_13910</name>
</gene>
<dbReference type="Proteomes" id="UP000433359">
    <property type="component" value="Unassembled WGS sequence"/>
</dbReference>
<name>A0A6N7Y635_9FIRM</name>
<protein>
    <submittedName>
        <fullName evidence="2">Uncharacterized protein</fullName>
    </submittedName>
</protein>
<evidence type="ECO:0000256" key="1">
    <source>
        <dbReference type="SAM" id="MobiDB-lite"/>
    </source>
</evidence>
<accession>A0A6N7Y635</accession>
<proteinExistence type="predicted"/>
<dbReference type="EMBL" id="VULP01000043">
    <property type="protein sequence ID" value="MSU83392.1"/>
    <property type="molecule type" value="Genomic_DNA"/>
</dbReference>
<feature type="compositionally biased region" description="Basic and acidic residues" evidence="1">
    <location>
        <begin position="72"/>
        <end position="85"/>
    </location>
</feature>
<evidence type="ECO:0000313" key="3">
    <source>
        <dbReference type="Proteomes" id="UP000433359"/>
    </source>
</evidence>
<organism evidence="2 3">
    <name type="scientific">Anaerobutyricum soehngenii</name>
    <dbReference type="NCBI Taxonomy" id="105843"/>
    <lineage>
        <taxon>Bacteria</taxon>
        <taxon>Bacillati</taxon>
        <taxon>Bacillota</taxon>
        <taxon>Clostridia</taxon>
        <taxon>Lachnospirales</taxon>
        <taxon>Lachnospiraceae</taxon>
        <taxon>Anaerobutyricum</taxon>
    </lineage>
</organism>
<feature type="region of interest" description="Disordered" evidence="1">
    <location>
        <begin position="62"/>
        <end position="90"/>
    </location>
</feature>
<dbReference type="RefSeq" id="WP_154581543.1">
    <property type="nucleotide sequence ID" value="NZ_VULP01000043.1"/>
</dbReference>